<keyword evidence="2" id="KW-1185">Reference proteome</keyword>
<reference evidence="1 2" key="1">
    <citation type="journal article" date="2017" name="Genome Announc.">
        <title>Draft Genome Sequences of Salinivibrio proteolyticus, Salinivibrio sharmensis, Salinivibrio siamensis, Salinivibrio costicola subsp. alcaliphilus, Salinivibrio costicola subsp. vallismortis, and 29 New Isolates Belonging to the Genus Salinivibrio.</title>
        <authorList>
            <person name="Lopez-Hermoso C."/>
            <person name="de la Haba R.R."/>
            <person name="Sanchez-Porro C."/>
            <person name="Bayliss S.C."/>
            <person name="Feil E.J."/>
            <person name="Ventosa A."/>
        </authorList>
    </citation>
    <scope>NUCLEOTIDE SEQUENCE [LARGE SCALE GENOMIC DNA]</scope>
    <source>
        <strain evidence="1 2">AL184</strain>
    </source>
</reference>
<feature type="non-terminal residue" evidence="1">
    <location>
        <position position="159"/>
    </location>
</feature>
<sequence length="159" mass="17505">YTDKRIIEAPIIRELVLYSKPTTGSRAAPTGSKYNFKTDTLAVNDNNWSRSVPGLTTNNHKIYVSTALVTGNATQTNVSVNWSTPTIYAQRQDGVSADVYKYVYKDSLTKPSKPTGNSPTGWVTEIPALINNTLYQSIGKQTNGTGNFVWQNPTQITAR</sequence>
<protein>
    <submittedName>
        <fullName evidence="1">Uncharacterized protein</fullName>
    </submittedName>
</protein>
<evidence type="ECO:0000313" key="1">
    <source>
        <dbReference type="EMBL" id="OOE34181.1"/>
    </source>
</evidence>
<feature type="non-terminal residue" evidence="1">
    <location>
        <position position="1"/>
    </location>
</feature>
<organism evidence="1 2">
    <name type="scientific">Salinivibrio kushneri</name>
    <dbReference type="NCBI Taxonomy" id="1908198"/>
    <lineage>
        <taxon>Bacteria</taxon>
        <taxon>Pseudomonadati</taxon>
        <taxon>Pseudomonadota</taxon>
        <taxon>Gammaproteobacteria</taxon>
        <taxon>Vibrionales</taxon>
        <taxon>Vibrionaceae</taxon>
        <taxon>Salinivibrio</taxon>
    </lineage>
</organism>
<comment type="caution">
    <text evidence="1">The sequence shown here is derived from an EMBL/GenBank/DDBJ whole genome shotgun (WGS) entry which is preliminary data.</text>
</comment>
<dbReference type="RefSeq" id="WP_131825582.1">
    <property type="nucleotide sequence ID" value="NZ_MUEK01000077.1"/>
</dbReference>
<evidence type="ECO:0000313" key="2">
    <source>
        <dbReference type="Proteomes" id="UP000189021"/>
    </source>
</evidence>
<dbReference type="AlphaFoldDB" id="A0AB36JTW2"/>
<gene>
    <name evidence="1" type="ORF">BZG00_15940</name>
</gene>
<accession>A0AB36JTW2</accession>
<dbReference type="Proteomes" id="UP000189021">
    <property type="component" value="Unassembled WGS sequence"/>
</dbReference>
<proteinExistence type="predicted"/>
<name>A0AB36JTW2_9GAMM</name>
<dbReference type="EMBL" id="MUEK01000077">
    <property type="protein sequence ID" value="OOE34181.1"/>
    <property type="molecule type" value="Genomic_DNA"/>
</dbReference>